<evidence type="ECO:0008006" key="4">
    <source>
        <dbReference type="Google" id="ProtNLM"/>
    </source>
</evidence>
<organism evidence="2 3">
    <name type="scientific">Vreelandella arcis</name>
    <dbReference type="NCBI Taxonomy" id="416873"/>
    <lineage>
        <taxon>Bacteria</taxon>
        <taxon>Pseudomonadati</taxon>
        <taxon>Pseudomonadota</taxon>
        <taxon>Gammaproteobacteria</taxon>
        <taxon>Oceanospirillales</taxon>
        <taxon>Halomonadaceae</taxon>
        <taxon>Vreelandella</taxon>
    </lineage>
</organism>
<sequence length="172" mass="19192">MLSSIRKILIMVAFAATSFAASAQEAYVTSSSLSPSKDESPVLTLHSAEERWSISRAEIEQSPLYEVSLQHFEGPQGRFAGVWLDDFLKAESIDDVATLRFVAHDDYTTFLTPDDRTAKRYMLATRLDGDTLTRDEFGPTMLLIPADADAVETGTVSMTSWIWSIKDIYVQQ</sequence>
<gene>
    <name evidence="2" type="ORF">SAMN04487951_101327</name>
</gene>
<proteinExistence type="predicted"/>
<dbReference type="AlphaFoldDB" id="A0A1G9XL18"/>
<evidence type="ECO:0000313" key="3">
    <source>
        <dbReference type="Proteomes" id="UP000199677"/>
    </source>
</evidence>
<dbReference type="Proteomes" id="UP000199677">
    <property type="component" value="Unassembled WGS sequence"/>
</dbReference>
<keyword evidence="3" id="KW-1185">Reference proteome</keyword>
<dbReference type="STRING" id="416873.SAMN04487951_101327"/>
<protein>
    <recommendedName>
        <fullName evidence="4">Oxidoreductase molybdopterin-binding domain-containing protein</fullName>
    </recommendedName>
</protein>
<dbReference type="InterPro" id="IPR036374">
    <property type="entry name" value="OxRdtase_Mopterin-bd_sf"/>
</dbReference>
<reference evidence="3" key="1">
    <citation type="submission" date="2016-10" db="EMBL/GenBank/DDBJ databases">
        <authorList>
            <person name="Varghese N."/>
            <person name="Submissions S."/>
        </authorList>
    </citation>
    <scope>NUCLEOTIDE SEQUENCE [LARGE SCALE GENOMIC DNA]</scope>
    <source>
        <strain evidence="3">CGMCC 1.6494</strain>
    </source>
</reference>
<dbReference type="SUPFAM" id="SSF56524">
    <property type="entry name" value="Oxidoreductase molybdopterin-binding domain"/>
    <property type="match status" value="1"/>
</dbReference>
<keyword evidence="1" id="KW-0732">Signal</keyword>
<feature type="signal peptide" evidence="1">
    <location>
        <begin position="1"/>
        <end position="23"/>
    </location>
</feature>
<feature type="chain" id="PRO_5011661435" description="Oxidoreductase molybdopterin-binding domain-containing protein" evidence="1">
    <location>
        <begin position="24"/>
        <end position="172"/>
    </location>
</feature>
<accession>A0A1G9XL18</accession>
<name>A0A1G9XL18_9GAMM</name>
<evidence type="ECO:0000256" key="1">
    <source>
        <dbReference type="SAM" id="SignalP"/>
    </source>
</evidence>
<evidence type="ECO:0000313" key="2">
    <source>
        <dbReference type="EMBL" id="SDM97532.1"/>
    </source>
</evidence>
<dbReference type="EMBL" id="FNII01000001">
    <property type="protein sequence ID" value="SDM97532.1"/>
    <property type="molecule type" value="Genomic_DNA"/>
</dbReference>